<dbReference type="STRING" id="410359.Pcal_0067"/>
<gene>
    <name evidence="1" type="ordered locus">Pcal_0067</name>
</gene>
<keyword evidence="2" id="KW-1185">Reference proteome</keyword>
<dbReference type="HOGENOM" id="CLU_1607215_0_0_2"/>
<evidence type="ECO:0000313" key="1">
    <source>
        <dbReference type="EMBL" id="ABO07507.1"/>
    </source>
</evidence>
<dbReference type="RefSeq" id="WP_011848764.1">
    <property type="nucleotide sequence ID" value="NC_009073.1"/>
</dbReference>
<accession>A3MS90</accession>
<dbReference type="AlphaFoldDB" id="A3MS90"/>
<protein>
    <submittedName>
        <fullName evidence="1">Uncharacterized protein</fullName>
    </submittedName>
</protein>
<name>A3MS90_PYRCJ</name>
<dbReference type="Proteomes" id="UP000001431">
    <property type="component" value="Chromosome"/>
</dbReference>
<dbReference type="EMBL" id="CP000561">
    <property type="protein sequence ID" value="ABO07507.1"/>
    <property type="molecule type" value="Genomic_DNA"/>
</dbReference>
<dbReference type="KEGG" id="pcl:Pcal_0067"/>
<evidence type="ECO:0000313" key="2">
    <source>
        <dbReference type="Proteomes" id="UP000001431"/>
    </source>
</evidence>
<dbReference type="OrthoDB" id="26648at2157"/>
<dbReference type="eggNOG" id="arCOG03737">
    <property type="taxonomic scope" value="Archaea"/>
</dbReference>
<organism evidence="1 2">
    <name type="scientific">Pyrobaculum calidifontis (strain DSM 21063 / JCM 11548 / VA1)</name>
    <dbReference type="NCBI Taxonomy" id="410359"/>
    <lineage>
        <taxon>Archaea</taxon>
        <taxon>Thermoproteota</taxon>
        <taxon>Thermoprotei</taxon>
        <taxon>Thermoproteales</taxon>
        <taxon>Thermoproteaceae</taxon>
        <taxon>Pyrobaculum</taxon>
    </lineage>
</organism>
<sequence>MEAKFSVRKSDFDKFAERLGLNPEELLSHLKAEVVKVGPGFRYVIDMEHFFFYVIAKLHGQQKSSGGAQVDGRSFEEAFNRAVDALAGASGYAKLAEVREAVCRELGISEEEFSRRLAELVQAKRGAYILLEGGDVKVQVGPKKYGYVKRVERKVAEVVYY</sequence>
<reference evidence="1" key="1">
    <citation type="submission" date="2007-02" db="EMBL/GenBank/DDBJ databases">
        <title>Complete sequence of Pyrobaculum calidifontis JCM 11548.</title>
        <authorList>
            <consortium name="US DOE Joint Genome Institute"/>
            <person name="Copeland A."/>
            <person name="Lucas S."/>
            <person name="Lapidus A."/>
            <person name="Barry K."/>
            <person name="Glavina del Rio T."/>
            <person name="Dalin E."/>
            <person name="Tice H."/>
            <person name="Pitluck S."/>
            <person name="Chain P."/>
            <person name="Malfatti S."/>
            <person name="Shin M."/>
            <person name="Vergez L."/>
            <person name="Schmutz J."/>
            <person name="Larimer F."/>
            <person name="Land M."/>
            <person name="Hauser L."/>
            <person name="Kyrpides N."/>
            <person name="Mikhailova N."/>
            <person name="Cozen A.E."/>
            <person name="Fitz-Gibbon S.T."/>
            <person name="House C.H."/>
            <person name="Saltikov C."/>
            <person name="Lowe T.M."/>
            <person name="Richardson P."/>
        </authorList>
    </citation>
    <scope>NUCLEOTIDE SEQUENCE [LARGE SCALE GENOMIC DNA]</scope>
    <source>
        <strain evidence="1">JCM 11548</strain>
    </source>
</reference>
<dbReference type="GeneID" id="4909194"/>
<proteinExistence type="predicted"/>